<comment type="caution">
    <text evidence="1">The sequence shown here is derived from an EMBL/GenBank/DDBJ whole genome shotgun (WGS) entry which is preliminary data.</text>
</comment>
<accession>X0TES5</accession>
<proteinExistence type="predicted"/>
<dbReference type="EMBL" id="BARS01008143">
    <property type="protein sequence ID" value="GAF74555.1"/>
    <property type="molecule type" value="Genomic_DNA"/>
</dbReference>
<name>X0TES5_9ZZZZ</name>
<dbReference type="AlphaFoldDB" id="X0TES5"/>
<evidence type="ECO:0000313" key="1">
    <source>
        <dbReference type="EMBL" id="GAF74555.1"/>
    </source>
</evidence>
<gene>
    <name evidence="1" type="ORF">S01H1_15588</name>
</gene>
<feature type="non-terminal residue" evidence="1">
    <location>
        <position position="320"/>
    </location>
</feature>
<organism evidence="1">
    <name type="scientific">marine sediment metagenome</name>
    <dbReference type="NCBI Taxonomy" id="412755"/>
    <lineage>
        <taxon>unclassified sequences</taxon>
        <taxon>metagenomes</taxon>
        <taxon>ecological metagenomes</taxon>
    </lineage>
</organism>
<protein>
    <submittedName>
        <fullName evidence="1">Uncharacterized protein</fullName>
    </submittedName>
</protein>
<sequence length="320" mass="34339">MYQQYTANHKKWDHVGNLTPNIEISEGIRPAEELIPASYLPLVRFDKYLEDYFVVSAGKVVALDSNGDVVPAGLKLQADTYQAAWDAAGGLLGVNRQAGRDAVALLGTASTYAAIDVAQPNINGPGVNHAGGNPAAAGDLVVEGFFKVQTVANGIVFVADMVLADENDADQDLETPYEVTVSKPIGIAPYNYFRWAGGVHGGNPSGMNFHNYNMQHQLAVLCDYYIELPRVDDKAAIEFDGIAVLFDSGLTILPGDFLTYDINSDMVVGGSDCTDIIGQAWKIDTGFPKDYLERVRTAYQGLGELDKMPGSASAGLPDNI</sequence>
<reference evidence="1" key="1">
    <citation type="journal article" date="2014" name="Front. Microbiol.">
        <title>High frequency of phylogenetically diverse reductive dehalogenase-homologous genes in deep subseafloor sedimentary metagenomes.</title>
        <authorList>
            <person name="Kawai M."/>
            <person name="Futagami T."/>
            <person name="Toyoda A."/>
            <person name="Takaki Y."/>
            <person name="Nishi S."/>
            <person name="Hori S."/>
            <person name="Arai W."/>
            <person name="Tsubouchi T."/>
            <person name="Morono Y."/>
            <person name="Uchiyama I."/>
            <person name="Ito T."/>
            <person name="Fujiyama A."/>
            <person name="Inagaki F."/>
            <person name="Takami H."/>
        </authorList>
    </citation>
    <scope>NUCLEOTIDE SEQUENCE</scope>
    <source>
        <strain evidence="1">Expedition CK06-06</strain>
    </source>
</reference>